<accession>A0A1H5PBX8</accession>
<organism evidence="1 2">
    <name type="scientific">Arthrobacter alpinus</name>
    <dbReference type="NCBI Taxonomy" id="656366"/>
    <lineage>
        <taxon>Bacteria</taxon>
        <taxon>Bacillati</taxon>
        <taxon>Actinomycetota</taxon>
        <taxon>Actinomycetes</taxon>
        <taxon>Micrococcales</taxon>
        <taxon>Micrococcaceae</taxon>
        <taxon>Arthrobacter</taxon>
    </lineage>
</organism>
<evidence type="ECO:0000313" key="1">
    <source>
        <dbReference type="EMBL" id="SEF11276.1"/>
    </source>
</evidence>
<protein>
    <submittedName>
        <fullName evidence="1">Uncharacterized protein</fullName>
    </submittedName>
</protein>
<name>A0A1H5PBX8_9MICC</name>
<reference evidence="1 2" key="1">
    <citation type="submission" date="2016-10" db="EMBL/GenBank/DDBJ databases">
        <authorList>
            <person name="de Groot N.N."/>
        </authorList>
    </citation>
    <scope>NUCLEOTIDE SEQUENCE [LARGE SCALE GENOMIC DNA]</scope>
    <source>
        <strain evidence="1 2">DSM 22274</strain>
    </source>
</reference>
<evidence type="ECO:0000313" key="2">
    <source>
        <dbReference type="Proteomes" id="UP000182725"/>
    </source>
</evidence>
<gene>
    <name evidence="1" type="ORF">SAMN04489740_4086</name>
</gene>
<dbReference type="Proteomes" id="UP000182725">
    <property type="component" value="Unassembled WGS sequence"/>
</dbReference>
<dbReference type="AlphaFoldDB" id="A0A1H5PBX8"/>
<dbReference type="EMBL" id="FNTV01000002">
    <property type="protein sequence ID" value="SEF11276.1"/>
    <property type="molecule type" value="Genomic_DNA"/>
</dbReference>
<sequence>MTLALANGYTMQGRVSDVAMDGSAVWIDLAEGGVRQMFCAADNVTITSAPELTHLFSLS</sequence>
<proteinExistence type="predicted"/>